<dbReference type="Proteomes" id="UP000410492">
    <property type="component" value="Unassembled WGS sequence"/>
</dbReference>
<protein>
    <submittedName>
        <fullName evidence="1">Uncharacterized protein</fullName>
    </submittedName>
</protein>
<reference evidence="1 2" key="1">
    <citation type="submission" date="2019-01" db="EMBL/GenBank/DDBJ databases">
        <authorList>
            <person name="Sayadi A."/>
        </authorList>
    </citation>
    <scope>NUCLEOTIDE SEQUENCE [LARGE SCALE GENOMIC DNA]</scope>
</reference>
<dbReference type="AlphaFoldDB" id="A0A653D1D7"/>
<gene>
    <name evidence="1" type="ORF">CALMAC_LOCUS13607</name>
</gene>
<accession>A0A653D1D7</accession>
<keyword evidence="2" id="KW-1185">Reference proteome</keyword>
<proteinExistence type="predicted"/>
<organism evidence="1 2">
    <name type="scientific">Callosobruchus maculatus</name>
    <name type="common">Southern cowpea weevil</name>
    <name type="synonym">Pulse bruchid</name>
    <dbReference type="NCBI Taxonomy" id="64391"/>
    <lineage>
        <taxon>Eukaryota</taxon>
        <taxon>Metazoa</taxon>
        <taxon>Ecdysozoa</taxon>
        <taxon>Arthropoda</taxon>
        <taxon>Hexapoda</taxon>
        <taxon>Insecta</taxon>
        <taxon>Pterygota</taxon>
        <taxon>Neoptera</taxon>
        <taxon>Endopterygota</taxon>
        <taxon>Coleoptera</taxon>
        <taxon>Polyphaga</taxon>
        <taxon>Cucujiformia</taxon>
        <taxon>Chrysomeloidea</taxon>
        <taxon>Chrysomelidae</taxon>
        <taxon>Bruchinae</taxon>
        <taxon>Bruchini</taxon>
        <taxon>Callosobruchus</taxon>
    </lineage>
</organism>
<name>A0A653D1D7_CALMS</name>
<evidence type="ECO:0000313" key="2">
    <source>
        <dbReference type="Proteomes" id="UP000410492"/>
    </source>
</evidence>
<sequence length="50" mass="5800">MSRRRHWKLSRGHVVAFSEIGERGPDECSRKNRSCGFRIFALPSKNPVRS</sequence>
<evidence type="ECO:0000313" key="1">
    <source>
        <dbReference type="EMBL" id="VEN53983.1"/>
    </source>
</evidence>
<dbReference type="EMBL" id="CAACVG010009724">
    <property type="protein sequence ID" value="VEN53983.1"/>
    <property type="molecule type" value="Genomic_DNA"/>
</dbReference>